<dbReference type="AlphaFoldDB" id="A0A7S1KSB7"/>
<sequence length="294" mass="33485">MSSTSNAPPTKKARPTLIDPLDRNKTKYAVLQLSENPLGVNFRKSGTFQHFSMTEIFREVGVTEEQHEAFDLEFNGEDGYRDTSMEKLRKALTKAMGIAMCDQVLEKLKDARWGDVVDFMEYRGCGAYVIGEGDQMLKSYGEFGYDLPVLIGSLIPSHSYYGEDEYGFVMHPASMTHSCPLYSEVQEAVAAIKDNPRYDDDLYGSVAVNTDKFDSYVLAYDFQGDRHWLTFEEEEIPSKQFNAFLIQMQTLKDAEVEVRERDFVLLNLLFGDKLAKDAMRAIMDFTIVDMEMSS</sequence>
<reference evidence="1" key="1">
    <citation type="submission" date="2021-01" db="EMBL/GenBank/DDBJ databases">
        <authorList>
            <person name="Corre E."/>
            <person name="Pelletier E."/>
            <person name="Niang G."/>
            <person name="Scheremetjew M."/>
            <person name="Finn R."/>
            <person name="Kale V."/>
            <person name="Holt S."/>
            <person name="Cochrane G."/>
            <person name="Meng A."/>
            <person name="Brown T."/>
            <person name="Cohen L."/>
        </authorList>
    </citation>
    <scope>NUCLEOTIDE SEQUENCE</scope>
    <source>
        <strain evidence="1">WS</strain>
    </source>
</reference>
<dbReference type="EMBL" id="HBGD01008781">
    <property type="protein sequence ID" value="CAD9083974.1"/>
    <property type="molecule type" value="Transcribed_RNA"/>
</dbReference>
<protein>
    <submittedName>
        <fullName evidence="1">Uncharacterized protein</fullName>
    </submittedName>
</protein>
<accession>A0A7S1KSB7</accession>
<proteinExistence type="predicted"/>
<organism evidence="1">
    <name type="scientific">Percolomonas cosmopolitus</name>
    <dbReference type="NCBI Taxonomy" id="63605"/>
    <lineage>
        <taxon>Eukaryota</taxon>
        <taxon>Discoba</taxon>
        <taxon>Heterolobosea</taxon>
        <taxon>Tetramitia</taxon>
        <taxon>Eutetramitia</taxon>
        <taxon>Percolomonadidae</taxon>
        <taxon>Percolomonas</taxon>
    </lineage>
</organism>
<evidence type="ECO:0000313" key="1">
    <source>
        <dbReference type="EMBL" id="CAD9083974.1"/>
    </source>
</evidence>
<gene>
    <name evidence="1" type="ORF">PCOS0759_LOCUS7228</name>
</gene>
<name>A0A7S1KSB7_9EUKA</name>